<evidence type="ECO:0000313" key="2">
    <source>
        <dbReference type="EMBL" id="EAY05996.1"/>
    </source>
</evidence>
<gene>
    <name evidence="2" type="ORF">TVAG_124210</name>
</gene>
<dbReference type="AlphaFoldDB" id="A2EN11"/>
<feature type="transmembrane region" description="Helical" evidence="1">
    <location>
        <begin position="70"/>
        <end position="89"/>
    </location>
</feature>
<evidence type="ECO:0000256" key="1">
    <source>
        <dbReference type="SAM" id="Phobius"/>
    </source>
</evidence>
<accession>A2EN11</accession>
<keyword evidence="3" id="KW-1185">Reference proteome</keyword>
<dbReference type="InParanoid" id="A2EN11"/>
<dbReference type="KEGG" id="tva:4763868"/>
<name>A2EN11_TRIV3</name>
<sequence length="209" mass="23774">MDQLCVMIGGLYETIVFPAVVLVTAVISVVFLIRNLPFINPSPCSLFITIYIQCFVFSINPFISRFISKSITFIFVIDLIIFVILYFIGRLIVSKRTKSVASVLHGLHYEENEEEDQQELYALIAESKPKKRVDYTVLNIKRPYTAGLLMRVGFLYNIEDVTSLDFIKFVCNQFTDARLYFSAAQIAYALQTNLIYIAEVQKLCSSSGS</sequence>
<dbReference type="VEuPathDB" id="TrichDB:TVAG_124210"/>
<reference evidence="2" key="2">
    <citation type="journal article" date="2007" name="Science">
        <title>Draft genome sequence of the sexually transmitted pathogen Trichomonas vaginalis.</title>
        <authorList>
            <person name="Carlton J.M."/>
            <person name="Hirt R.P."/>
            <person name="Silva J.C."/>
            <person name="Delcher A.L."/>
            <person name="Schatz M."/>
            <person name="Zhao Q."/>
            <person name="Wortman J.R."/>
            <person name="Bidwell S.L."/>
            <person name="Alsmark U.C.M."/>
            <person name="Besteiro S."/>
            <person name="Sicheritz-Ponten T."/>
            <person name="Noel C.J."/>
            <person name="Dacks J.B."/>
            <person name="Foster P.G."/>
            <person name="Simillion C."/>
            <person name="Van de Peer Y."/>
            <person name="Miranda-Saavedra D."/>
            <person name="Barton G.J."/>
            <person name="Westrop G.D."/>
            <person name="Mueller S."/>
            <person name="Dessi D."/>
            <person name="Fiori P.L."/>
            <person name="Ren Q."/>
            <person name="Paulsen I."/>
            <person name="Zhang H."/>
            <person name="Bastida-Corcuera F.D."/>
            <person name="Simoes-Barbosa A."/>
            <person name="Brown M.T."/>
            <person name="Hayes R.D."/>
            <person name="Mukherjee M."/>
            <person name="Okumura C.Y."/>
            <person name="Schneider R."/>
            <person name="Smith A.J."/>
            <person name="Vanacova S."/>
            <person name="Villalvazo M."/>
            <person name="Haas B.J."/>
            <person name="Pertea M."/>
            <person name="Feldblyum T.V."/>
            <person name="Utterback T.R."/>
            <person name="Shu C.L."/>
            <person name="Osoegawa K."/>
            <person name="de Jong P.J."/>
            <person name="Hrdy I."/>
            <person name="Horvathova L."/>
            <person name="Zubacova Z."/>
            <person name="Dolezal P."/>
            <person name="Malik S.B."/>
            <person name="Logsdon J.M. Jr."/>
            <person name="Henze K."/>
            <person name="Gupta A."/>
            <person name="Wang C.C."/>
            <person name="Dunne R.L."/>
            <person name="Upcroft J.A."/>
            <person name="Upcroft P."/>
            <person name="White O."/>
            <person name="Salzberg S.L."/>
            <person name="Tang P."/>
            <person name="Chiu C.-H."/>
            <person name="Lee Y.-S."/>
            <person name="Embley T.M."/>
            <person name="Coombs G.H."/>
            <person name="Mottram J.C."/>
            <person name="Tachezy J."/>
            <person name="Fraser-Liggett C.M."/>
            <person name="Johnson P.J."/>
        </authorList>
    </citation>
    <scope>NUCLEOTIDE SEQUENCE [LARGE SCALE GENOMIC DNA]</scope>
    <source>
        <strain evidence="2">G3</strain>
    </source>
</reference>
<protein>
    <submittedName>
        <fullName evidence="2">Uncharacterized protein</fullName>
    </submittedName>
</protein>
<organism evidence="2 3">
    <name type="scientific">Trichomonas vaginalis (strain ATCC PRA-98 / G3)</name>
    <dbReference type="NCBI Taxonomy" id="412133"/>
    <lineage>
        <taxon>Eukaryota</taxon>
        <taxon>Metamonada</taxon>
        <taxon>Parabasalia</taxon>
        <taxon>Trichomonadida</taxon>
        <taxon>Trichomonadidae</taxon>
        <taxon>Trichomonas</taxon>
    </lineage>
</organism>
<dbReference type="VEuPathDB" id="TrichDB:TVAGG3_0743260"/>
<feature type="transmembrane region" description="Helical" evidence="1">
    <location>
        <begin position="45"/>
        <end position="64"/>
    </location>
</feature>
<dbReference type="RefSeq" id="XP_001318219.1">
    <property type="nucleotide sequence ID" value="XM_001318184.1"/>
</dbReference>
<keyword evidence="1" id="KW-0812">Transmembrane</keyword>
<proteinExistence type="predicted"/>
<evidence type="ECO:0000313" key="3">
    <source>
        <dbReference type="Proteomes" id="UP000001542"/>
    </source>
</evidence>
<keyword evidence="1" id="KW-1133">Transmembrane helix</keyword>
<reference evidence="2" key="1">
    <citation type="submission" date="2006-10" db="EMBL/GenBank/DDBJ databases">
        <authorList>
            <person name="Amadeo P."/>
            <person name="Zhao Q."/>
            <person name="Wortman J."/>
            <person name="Fraser-Liggett C."/>
            <person name="Carlton J."/>
        </authorList>
    </citation>
    <scope>NUCLEOTIDE SEQUENCE</scope>
    <source>
        <strain evidence="2">G3</strain>
    </source>
</reference>
<keyword evidence="1" id="KW-0472">Membrane</keyword>
<feature type="transmembrane region" description="Helical" evidence="1">
    <location>
        <begin position="15"/>
        <end position="33"/>
    </location>
</feature>
<dbReference type="EMBL" id="DS113435">
    <property type="protein sequence ID" value="EAY05996.1"/>
    <property type="molecule type" value="Genomic_DNA"/>
</dbReference>
<dbReference type="Proteomes" id="UP000001542">
    <property type="component" value="Unassembled WGS sequence"/>
</dbReference>